<sequence>MNRICAVAFLIAALCLVSVAFASTEQKSFHQRNPCYRKDKRYDGSDPRYVKSVIKTPRPHDIYAPQDLPSSWDWRNVSGVNYLSVTRNQHIPTYCGSCWAHGSTSALADRINIARKGQAPRALLSVQHVIACGDAGSCEGGDDVPVYQYAHDYGIPDESCNNYKAQDQDCTAFAKCGTCNSTGCSPITNFKRWKVGEYGSIDGEHQMMSEIFARGPISCGIDATNKLEAYTGGIFEEFEIFPMINHIISVVGWGEENGKKYWIVRNSWGEPYGEQGFFRIIRGTTRFYNLAIETQCAFAVPIV</sequence>
<evidence type="ECO:0000256" key="9">
    <source>
        <dbReference type="ARBA" id="ARBA00023157"/>
    </source>
</evidence>
<dbReference type="CDD" id="cd02698">
    <property type="entry name" value="Peptidase_C1A_CathepsinX"/>
    <property type="match status" value="1"/>
</dbReference>
<dbReference type="Gene3D" id="3.90.70.10">
    <property type="entry name" value="Cysteine proteinases"/>
    <property type="match status" value="1"/>
</dbReference>
<dbReference type="InterPro" id="IPR033157">
    <property type="entry name" value="CTSZ"/>
</dbReference>
<proteinExistence type="inferred from homology"/>
<comment type="catalytic activity">
    <reaction evidence="1">
        <text>Release of C-terminal amino acid residues with broad specificity, but lacks action on C-terminal proline. Shows weak endopeptidase activity.</text>
        <dbReference type="EC" id="3.4.18.1"/>
    </reaction>
</comment>
<evidence type="ECO:0000313" key="13">
    <source>
        <dbReference type="EMBL" id="EFC49183.1"/>
    </source>
</evidence>
<dbReference type="InParanoid" id="D2V1L9"/>
<dbReference type="PRINTS" id="PR00705">
    <property type="entry name" value="PAPAIN"/>
</dbReference>
<protein>
    <recommendedName>
        <fullName evidence="3">cathepsin X</fullName>
        <ecNumber evidence="3">3.4.18.1</ecNumber>
    </recommendedName>
</protein>
<dbReference type="InterPro" id="IPR000668">
    <property type="entry name" value="Peptidase_C1A_C"/>
</dbReference>
<comment type="similarity">
    <text evidence="2">Belongs to the peptidase C1 family.</text>
</comment>
<evidence type="ECO:0000256" key="5">
    <source>
        <dbReference type="ARBA" id="ARBA00022729"/>
    </source>
</evidence>
<dbReference type="FunFam" id="3.90.70.10:FF:000060">
    <property type="entry name" value="Cathepsin Z"/>
    <property type="match status" value="1"/>
</dbReference>
<evidence type="ECO:0000256" key="7">
    <source>
        <dbReference type="ARBA" id="ARBA00022807"/>
    </source>
</evidence>
<dbReference type="Pfam" id="PF00112">
    <property type="entry name" value="Peptidase_C1"/>
    <property type="match status" value="1"/>
</dbReference>
<evidence type="ECO:0000313" key="14">
    <source>
        <dbReference type="Proteomes" id="UP000006671"/>
    </source>
</evidence>
<evidence type="ECO:0000256" key="3">
    <source>
        <dbReference type="ARBA" id="ARBA00012516"/>
    </source>
</evidence>
<feature type="domain" description="Peptidase C1A papain C-terminal" evidence="12">
    <location>
        <begin position="68"/>
        <end position="300"/>
    </location>
</feature>
<feature type="signal peptide" evidence="11">
    <location>
        <begin position="1"/>
        <end position="22"/>
    </location>
</feature>
<keyword evidence="4" id="KW-0645">Protease</keyword>
<evidence type="ECO:0000256" key="2">
    <source>
        <dbReference type="ARBA" id="ARBA00008455"/>
    </source>
</evidence>
<keyword evidence="9" id="KW-1015">Disulfide bond</keyword>
<dbReference type="PANTHER" id="PTHR12411">
    <property type="entry name" value="CYSTEINE PROTEASE FAMILY C1-RELATED"/>
    <property type="match status" value="1"/>
</dbReference>
<dbReference type="EMBL" id="GG738848">
    <property type="protein sequence ID" value="EFC49183.1"/>
    <property type="molecule type" value="Genomic_DNA"/>
</dbReference>
<evidence type="ECO:0000256" key="6">
    <source>
        <dbReference type="ARBA" id="ARBA00022801"/>
    </source>
</evidence>
<dbReference type="OrthoDB" id="190265at2759"/>
<reference evidence="13 14" key="1">
    <citation type="journal article" date="2010" name="Cell">
        <title>The genome of Naegleria gruberi illuminates early eukaryotic versatility.</title>
        <authorList>
            <person name="Fritz-Laylin L.K."/>
            <person name="Prochnik S.E."/>
            <person name="Ginger M.L."/>
            <person name="Dacks J.B."/>
            <person name="Carpenter M.L."/>
            <person name="Field M.C."/>
            <person name="Kuo A."/>
            <person name="Paredez A."/>
            <person name="Chapman J."/>
            <person name="Pham J."/>
            <person name="Shu S."/>
            <person name="Neupane R."/>
            <person name="Cipriano M."/>
            <person name="Mancuso J."/>
            <person name="Tu H."/>
            <person name="Salamov A."/>
            <person name="Lindquist E."/>
            <person name="Shapiro H."/>
            <person name="Lucas S."/>
            <person name="Grigoriev I.V."/>
            <person name="Cande W.Z."/>
            <person name="Fulton C."/>
            <person name="Rokhsar D.S."/>
            <person name="Dawson S.C."/>
        </authorList>
    </citation>
    <scope>NUCLEOTIDE SEQUENCE [LARGE SCALE GENOMIC DNA]</scope>
    <source>
        <strain evidence="13 14">NEG-M</strain>
    </source>
</reference>
<organism evidence="14">
    <name type="scientific">Naegleria gruberi</name>
    <name type="common">Amoeba</name>
    <dbReference type="NCBI Taxonomy" id="5762"/>
    <lineage>
        <taxon>Eukaryota</taxon>
        <taxon>Discoba</taxon>
        <taxon>Heterolobosea</taxon>
        <taxon>Tetramitia</taxon>
        <taxon>Eutetramitia</taxon>
        <taxon>Vahlkampfiidae</taxon>
        <taxon>Naegleria</taxon>
    </lineage>
</organism>
<dbReference type="GeneID" id="8850005"/>
<dbReference type="GO" id="GO:0006508">
    <property type="term" value="P:proteolysis"/>
    <property type="evidence" value="ECO:0007669"/>
    <property type="project" value="UniProtKB-KW"/>
</dbReference>
<dbReference type="GO" id="GO:0016807">
    <property type="term" value="F:cysteine-type carboxypeptidase activity"/>
    <property type="evidence" value="ECO:0007669"/>
    <property type="project" value="UniProtKB-EC"/>
</dbReference>
<dbReference type="MEROPS" id="C01.013"/>
<keyword evidence="6" id="KW-0378">Hydrolase</keyword>
<feature type="chain" id="PRO_5018596505" description="cathepsin X" evidence="11">
    <location>
        <begin position="23"/>
        <end position="303"/>
    </location>
</feature>
<dbReference type="eggNOG" id="KOG1543">
    <property type="taxonomic scope" value="Eukaryota"/>
</dbReference>
<gene>
    <name evidence="13" type="ORF">NAEGRDRAFT_62623</name>
</gene>
<dbReference type="InterPro" id="IPR025661">
    <property type="entry name" value="Pept_asp_AS"/>
</dbReference>
<evidence type="ECO:0000256" key="4">
    <source>
        <dbReference type="ARBA" id="ARBA00022670"/>
    </source>
</evidence>
<keyword evidence="5 11" id="KW-0732">Signal</keyword>
<dbReference type="VEuPathDB" id="AmoebaDB:NAEGRDRAFT_62623"/>
<dbReference type="RefSeq" id="XP_002681927.1">
    <property type="nucleotide sequence ID" value="XM_002681881.1"/>
</dbReference>
<dbReference type="Proteomes" id="UP000006671">
    <property type="component" value="Unassembled WGS sequence"/>
</dbReference>
<dbReference type="KEGG" id="ngr:NAEGRDRAFT_62623"/>
<evidence type="ECO:0000256" key="8">
    <source>
        <dbReference type="ARBA" id="ARBA00023145"/>
    </source>
</evidence>
<dbReference type="SUPFAM" id="SSF54001">
    <property type="entry name" value="Cysteine proteinases"/>
    <property type="match status" value="1"/>
</dbReference>
<keyword evidence="10" id="KW-0325">Glycoprotein</keyword>
<evidence type="ECO:0000259" key="12">
    <source>
        <dbReference type="SMART" id="SM00645"/>
    </source>
</evidence>
<keyword evidence="8" id="KW-0865">Zymogen</keyword>
<keyword evidence="7" id="KW-0788">Thiol protease</keyword>
<evidence type="ECO:0000256" key="1">
    <source>
        <dbReference type="ARBA" id="ARBA00001594"/>
    </source>
</evidence>
<dbReference type="InterPro" id="IPR038765">
    <property type="entry name" value="Papain-like_cys_pep_sf"/>
</dbReference>
<dbReference type="AlphaFoldDB" id="D2V1L9"/>
<name>D2V1L9_NAEGR</name>
<dbReference type="OMA" id="QSWDWRN"/>
<dbReference type="SMART" id="SM00645">
    <property type="entry name" value="Pept_C1"/>
    <property type="match status" value="1"/>
</dbReference>
<accession>D2V1L9</accession>
<dbReference type="EC" id="3.4.18.1" evidence="3"/>
<dbReference type="PROSITE" id="PS00640">
    <property type="entry name" value="THIOL_PROTEASE_ASN"/>
    <property type="match status" value="1"/>
</dbReference>
<evidence type="ECO:0000256" key="10">
    <source>
        <dbReference type="ARBA" id="ARBA00023180"/>
    </source>
</evidence>
<dbReference type="InterPro" id="IPR013128">
    <property type="entry name" value="Peptidase_C1A"/>
</dbReference>
<keyword evidence="14" id="KW-1185">Reference proteome</keyword>
<evidence type="ECO:0000256" key="11">
    <source>
        <dbReference type="SAM" id="SignalP"/>
    </source>
</evidence>